<evidence type="ECO:0000259" key="9">
    <source>
        <dbReference type="PROSITE" id="PS50893"/>
    </source>
</evidence>
<dbReference type="Gene3D" id="3.40.50.300">
    <property type="entry name" value="P-loop containing nucleotide triphosphate hydrolases"/>
    <property type="match status" value="2"/>
</dbReference>
<dbReference type="SMART" id="SM00382">
    <property type="entry name" value="AAA"/>
    <property type="match status" value="2"/>
</dbReference>
<dbReference type="GO" id="GO:0042626">
    <property type="term" value="F:ATPase-coupled transmembrane transporter activity"/>
    <property type="evidence" value="ECO:0007669"/>
    <property type="project" value="TreeGrafter"/>
</dbReference>
<dbReference type="InterPro" id="IPR050095">
    <property type="entry name" value="ECF_ABC_transporter_ATP-bd"/>
</dbReference>
<dbReference type="GO" id="GO:0016887">
    <property type="term" value="F:ATP hydrolysis activity"/>
    <property type="evidence" value="ECO:0007669"/>
    <property type="project" value="InterPro"/>
</dbReference>
<evidence type="ECO:0000256" key="7">
    <source>
        <dbReference type="ARBA" id="ARBA00022967"/>
    </source>
</evidence>
<gene>
    <name evidence="10" type="ORF">INP52_01595</name>
</gene>
<sequence>MAAAAPLRLSQVRLVYGGDHVALNDVSLEVARGERLCVLGANGSGKSTLASVICGLLAPDEGDVELVDEHVCTGGTPDLEAYRRARRSLGLVFQNPDDQIVTSIVEDDVAFGPENLGLPRDQIAARVARELHRVALDDYAQADPTRLSGGQKQRVAIAGALAMEPAVLVLDEPASLLDVRGRRSILHVMGRLSQAGTTLVHVTHYMDEALAADRVIVLDHGRVALAGTPAEVFSAGGARLADLGLEMPFAAALSSRLVDAGLRVHRTVDEAVLADEVAAKVLAHGGGLLRAKKAATAAKATPTAPVAAPVICVERASFSYGPRAHVLDDVSLEVTAGTSTAVVGQTGSGKSTLLRLLCGLETPDAGRVSVCGIDTATRRGRREVRGIVGYVMQHPERQLFAETVEKDVSFGPHNLRLSPEEVSRRTAEALELVGLSDRRDASPFTLSGGQRRLCALAGILAMKPRMLILDEPTAGLDPRGRALLRSVLARLRDEGTTLVQVTHSMEDAARADRVIVLNQSRVLMAGTPAEVFSAEGAERLTSAGLGVPRSLRFAGELARRGVTGLGRPLTTAALVDALAEGGSSWPCA</sequence>
<dbReference type="InterPro" id="IPR003593">
    <property type="entry name" value="AAA+_ATPase"/>
</dbReference>
<keyword evidence="7" id="KW-1278">Translocase</keyword>
<dbReference type="FunFam" id="3.40.50.300:FF:000224">
    <property type="entry name" value="Energy-coupling factor transporter ATP-binding protein EcfA"/>
    <property type="match status" value="2"/>
</dbReference>
<evidence type="ECO:0000256" key="3">
    <source>
        <dbReference type="ARBA" id="ARBA00022448"/>
    </source>
</evidence>
<feature type="domain" description="ABC transporter" evidence="9">
    <location>
        <begin position="7"/>
        <end position="245"/>
    </location>
</feature>
<organism evidence="10 11">
    <name type="scientific">Thermophilibacter immobilis</name>
    <dbReference type="NCBI Taxonomy" id="2779519"/>
    <lineage>
        <taxon>Bacteria</taxon>
        <taxon>Bacillati</taxon>
        <taxon>Actinomycetota</taxon>
        <taxon>Coriobacteriia</taxon>
        <taxon>Coriobacteriales</taxon>
        <taxon>Atopobiaceae</taxon>
        <taxon>Thermophilibacter</taxon>
    </lineage>
</organism>
<protein>
    <submittedName>
        <fullName evidence="10">ATP-binding cassette domain-containing protein</fullName>
    </submittedName>
</protein>
<dbReference type="Pfam" id="PF00005">
    <property type="entry name" value="ABC_tran"/>
    <property type="match status" value="2"/>
</dbReference>
<dbReference type="KEGG" id="tio:INP52_01595"/>
<keyword evidence="5" id="KW-0547">Nucleotide-binding</keyword>
<keyword evidence="4" id="KW-1003">Cell membrane</keyword>
<feature type="domain" description="ABC transporter" evidence="9">
    <location>
        <begin position="311"/>
        <end position="544"/>
    </location>
</feature>
<dbReference type="GO" id="GO:0005524">
    <property type="term" value="F:ATP binding"/>
    <property type="evidence" value="ECO:0007669"/>
    <property type="project" value="UniProtKB-KW"/>
</dbReference>
<evidence type="ECO:0000256" key="6">
    <source>
        <dbReference type="ARBA" id="ARBA00022840"/>
    </source>
</evidence>
<evidence type="ECO:0000256" key="1">
    <source>
        <dbReference type="ARBA" id="ARBA00004202"/>
    </source>
</evidence>
<dbReference type="PROSITE" id="PS50893">
    <property type="entry name" value="ABC_TRANSPORTER_2"/>
    <property type="match status" value="2"/>
</dbReference>
<evidence type="ECO:0000256" key="5">
    <source>
        <dbReference type="ARBA" id="ARBA00022741"/>
    </source>
</evidence>
<dbReference type="InterPro" id="IPR027417">
    <property type="entry name" value="P-loop_NTPase"/>
</dbReference>
<dbReference type="SUPFAM" id="SSF52540">
    <property type="entry name" value="P-loop containing nucleoside triphosphate hydrolases"/>
    <property type="match status" value="2"/>
</dbReference>
<dbReference type="PANTHER" id="PTHR43553">
    <property type="entry name" value="HEAVY METAL TRANSPORTER"/>
    <property type="match status" value="1"/>
</dbReference>
<evidence type="ECO:0000313" key="10">
    <source>
        <dbReference type="EMBL" id="QOY60932.1"/>
    </source>
</evidence>
<evidence type="ECO:0000256" key="4">
    <source>
        <dbReference type="ARBA" id="ARBA00022475"/>
    </source>
</evidence>
<evidence type="ECO:0000313" key="11">
    <source>
        <dbReference type="Proteomes" id="UP000593735"/>
    </source>
</evidence>
<dbReference type="Proteomes" id="UP000593735">
    <property type="component" value="Chromosome"/>
</dbReference>
<dbReference type="RefSeq" id="WP_194371812.1">
    <property type="nucleotide sequence ID" value="NZ_CP063767.1"/>
</dbReference>
<dbReference type="EMBL" id="CP063767">
    <property type="protein sequence ID" value="QOY60932.1"/>
    <property type="molecule type" value="Genomic_DNA"/>
</dbReference>
<dbReference type="NCBIfam" id="NF010167">
    <property type="entry name" value="PRK13648.1"/>
    <property type="match status" value="2"/>
</dbReference>
<keyword evidence="6 10" id="KW-0067">ATP-binding</keyword>
<keyword evidence="11" id="KW-1185">Reference proteome</keyword>
<accession>A0A7S7RUY7</accession>
<dbReference type="PROSITE" id="PS00211">
    <property type="entry name" value="ABC_TRANSPORTER_1"/>
    <property type="match status" value="1"/>
</dbReference>
<dbReference type="InterPro" id="IPR015856">
    <property type="entry name" value="ABC_transpr_CbiO/EcfA_su"/>
</dbReference>
<dbReference type="InterPro" id="IPR003439">
    <property type="entry name" value="ABC_transporter-like_ATP-bd"/>
</dbReference>
<dbReference type="InterPro" id="IPR017871">
    <property type="entry name" value="ABC_transporter-like_CS"/>
</dbReference>
<evidence type="ECO:0000256" key="8">
    <source>
        <dbReference type="ARBA" id="ARBA00023136"/>
    </source>
</evidence>
<dbReference type="AlphaFoldDB" id="A0A7S7RUY7"/>
<comment type="similarity">
    <text evidence="2">Belongs to the ABC transporter superfamily.</text>
</comment>
<keyword evidence="8" id="KW-0472">Membrane</keyword>
<reference evidence="10 11" key="1">
    <citation type="submission" date="2020-10" db="EMBL/GenBank/DDBJ databases">
        <title>Olsenella immobilis sp.nov., isolated from the mud in a fermentation cellar used for the production of Chinese strong-flavoured liquor.</title>
        <authorList>
            <person name="Lu L."/>
        </authorList>
    </citation>
    <scope>NUCLEOTIDE SEQUENCE [LARGE SCALE GENOMIC DNA]</scope>
    <source>
        <strain evidence="10 11">LZLJ-2</strain>
    </source>
</reference>
<dbReference type="PANTHER" id="PTHR43553:SF27">
    <property type="entry name" value="ENERGY-COUPLING FACTOR TRANSPORTER ATP-BINDING PROTEIN ECFA2"/>
    <property type="match status" value="1"/>
</dbReference>
<comment type="subcellular location">
    <subcellularLocation>
        <location evidence="1">Cell membrane</location>
        <topology evidence="1">Peripheral membrane protein</topology>
    </subcellularLocation>
</comment>
<name>A0A7S7RUY7_9ACTN</name>
<evidence type="ECO:0000256" key="2">
    <source>
        <dbReference type="ARBA" id="ARBA00005417"/>
    </source>
</evidence>
<dbReference type="GO" id="GO:0043190">
    <property type="term" value="C:ATP-binding cassette (ABC) transporter complex"/>
    <property type="evidence" value="ECO:0007669"/>
    <property type="project" value="TreeGrafter"/>
</dbReference>
<proteinExistence type="inferred from homology"/>
<dbReference type="CDD" id="cd03225">
    <property type="entry name" value="ABC_cobalt_CbiO_domain1"/>
    <property type="match status" value="2"/>
</dbReference>
<keyword evidence="3" id="KW-0813">Transport</keyword>